<name>E0N6H6_NEIM3</name>
<organism evidence="1 2">
    <name type="scientific">Neisseria meningitidis serogroup B (strain ATCC 13091 / M2091)</name>
    <dbReference type="NCBI Taxonomy" id="862513"/>
    <lineage>
        <taxon>Bacteria</taxon>
        <taxon>Pseudomonadati</taxon>
        <taxon>Pseudomonadota</taxon>
        <taxon>Betaproteobacteria</taxon>
        <taxon>Neisseriales</taxon>
        <taxon>Neisseriaceae</taxon>
        <taxon>Neisseria</taxon>
    </lineage>
</organism>
<dbReference type="Proteomes" id="UP000005526">
    <property type="component" value="Unassembled WGS sequence"/>
</dbReference>
<gene>
    <name evidence="1" type="ORF">HMPREF0602_0106</name>
</gene>
<evidence type="ECO:0000313" key="2">
    <source>
        <dbReference type="Proteomes" id="UP000005526"/>
    </source>
</evidence>
<comment type="caution">
    <text evidence="1">The sequence shown here is derived from an EMBL/GenBank/DDBJ whole genome shotgun (WGS) entry which is preliminary data.</text>
</comment>
<dbReference type="HOGENOM" id="CLU_3254542_0_0_4"/>
<accession>E0N6H6</accession>
<evidence type="ECO:0000313" key="1">
    <source>
        <dbReference type="EMBL" id="EFM05484.1"/>
    </source>
</evidence>
<sequence>MRTAPAKDGADRALSGLFAAKIYKNRRRAHSPTNGAAFLCPL</sequence>
<reference evidence="1 2" key="1">
    <citation type="submission" date="2010-07" db="EMBL/GenBank/DDBJ databases">
        <authorList>
            <person name="Muzny D."/>
            <person name="Qin X."/>
            <person name="Deng J."/>
            <person name="Jiang H."/>
            <person name="Liu Y."/>
            <person name="Qu J."/>
            <person name="Song X.-Z."/>
            <person name="Zhang L."/>
            <person name="Thornton R."/>
            <person name="Coyle M."/>
            <person name="Francisco L."/>
            <person name="Jackson L."/>
            <person name="Javaid M."/>
            <person name="Korchina V."/>
            <person name="Kovar C."/>
            <person name="Mata R."/>
            <person name="Mathew T."/>
            <person name="Ngo R."/>
            <person name="Nguyen L."/>
            <person name="Nguyen N."/>
            <person name="Okwuonu G."/>
            <person name="Ongeri F."/>
            <person name="Pham C."/>
            <person name="Simmons D."/>
            <person name="Wilczek-Boney K."/>
            <person name="Hale W."/>
            <person name="Jakkamsetti A."/>
            <person name="Pham P."/>
            <person name="Ruth R."/>
            <person name="San Lucas F."/>
            <person name="Warren J."/>
            <person name="Zhang J."/>
            <person name="Zhao Z."/>
            <person name="Zhou C."/>
            <person name="Zhu D."/>
            <person name="Lee S."/>
            <person name="Bess C."/>
            <person name="Blankenburg K."/>
            <person name="Forbes L."/>
            <person name="Fu Q."/>
            <person name="Gubbala S."/>
            <person name="Hirani K."/>
            <person name="Jayaseelan J.C."/>
            <person name="Lara F."/>
            <person name="Munidasa M."/>
            <person name="Palculict T."/>
            <person name="Patil S."/>
            <person name="Pu L.-L."/>
            <person name="Saada N."/>
            <person name="Tang L."/>
            <person name="Weissenberger G."/>
            <person name="Zhu Y."/>
            <person name="Hemphill L."/>
            <person name="Shang Y."/>
            <person name="Youmans B."/>
            <person name="Ayvaz T."/>
            <person name="Ross M."/>
            <person name="Santibanez J."/>
            <person name="Aqrawi P."/>
            <person name="Gross S."/>
            <person name="Joshi V."/>
            <person name="Fowler G."/>
            <person name="Nazareth L."/>
            <person name="Reid J."/>
            <person name="Worley K."/>
            <person name="Petrosino J."/>
            <person name="Highlander S."/>
            <person name="Gibbs R."/>
        </authorList>
    </citation>
    <scope>NUCLEOTIDE SEQUENCE [LARGE SCALE GENOMIC DNA]</scope>
    <source>
        <strain evidence="1 2">ATCC 13091</strain>
    </source>
</reference>
<dbReference type="EMBL" id="AEEF01000001">
    <property type="protein sequence ID" value="EFM05484.1"/>
    <property type="molecule type" value="Genomic_DNA"/>
</dbReference>
<dbReference type="AlphaFoldDB" id="E0N6H6"/>
<protein>
    <submittedName>
        <fullName evidence="1">Uncharacterized protein</fullName>
    </submittedName>
</protein>
<proteinExistence type="predicted"/>